<dbReference type="AlphaFoldDB" id="A0A382LX49"/>
<dbReference type="PROSITE" id="PS51371">
    <property type="entry name" value="CBS"/>
    <property type="match status" value="1"/>
</dbReference>
<dbReference type="InterPro" id="IPR036318">
    <property type="entry name" value="FAD-bd_PCMH-like_sf"/>
</dbReference>
<dbReference type="InterPro" id="IPR005170">
    <property type="entry name" value="Transptr-assoc_dom"/>
</dbReference>
<evidence type="ECO:0000256" key="1">
    <source>
        <dbReference type="ARBA" id="ARBA00022737"/>
    </source>
</evidence>
<accession>A0A382LX49</accession>
<sequence>KILEELLTQFQQEQVHIAIVVDEYGGVSGIVTIEDLLEEIVGEIEDEFDVGNPEFKKIDDETFLIDGKASLEQVNQLLSIDIEGDGFDTLGGLVYQRLGKIPSVGDFISVGNLNVEVKETVGRRIKTLIVKPV</sequence>
<gene>
    <name evidence="4" type="ORF">METZ01_LOCUS292801</name>
</gene>
<proteinExistence type="predicted"/>
<dbReference type="SMART" id="SM01091">
    <property type="entry name" value="CorC_HlyC"/>
    <property type="match status" value="1"/>
</dbReference>
<dbReference type="Gene3D" id="3.90.1280.20">
    <property type="match status" value="1"/>
</dbReference>
<feature type="domain" description="CBS" evidence="3">
    <location>
        <begin position="1"/>
        <end position="47"/>
    </location>
</feature>
<dbReference type="Pfam" id="PF00571">
    <property type="entry name" value="CBS"/>
    <property type="match status" value="1"/>
</dbReference>
<dbReference type="PANTHER" id="PTHR22777">
    <property type="entry name" value="HEMOLYSIN-RELATED"/>
    <property type="match status" value="1"/>
</dbReference>
<protein>
    <recommendedName>
        <fullName evidence="3">CBS domain-containing protein</fullName>
    </recommendedName>
</protein>
<dbReference type="SUPFAM" id="SSF56176">
    <property type="entry name" value="FAD-binding/transporter-associated domain-like"/>
    <property type="match status" value="1"/>
</dbReference>
<dbReference type="InterPro" id="IPR016169">
    <property type="entry name" value="FAD-bd_PCMH_sub2"/>
</dbReference>
<dbReference type="Gene3D" id="3.30.465.10">
    <property type="match status" value="1"/>
</dbReference>
<dbReference type="SUPFAM" id="SSF54631">
    <property type="entry name" value="CBS-domain pair"/>
    <property type="match status" value="1"/>
</dbReference>
<keyword evidence="1" id="KW-0677">Repeat</keyword>
<dbReference type="EMBL" id="UINC01089129">
    <property type="protein sequence ID" value="SVC39947.1"/>
    <property type="molecule type" value="Genomic_DNA"/>
</dbReference>
<evidence type="ECO:0000256" key="2">
    <source>
        <dbReference type="ARBA" id="ARBA00023122"/>
    </source>
</evidence>
<feature type="non-terminal residue" evidence="4">
    <location>
        <position position="1"/>
    </location>
</feature>
<evidence type="ECO:0000313" key="4">
    <source>
        <dbReference type="EMBL" id="SVC39947.1"/>
    </source>
</evidence>
<dbReference type="InterPro" id="IPR000644">
    <property type="entry name" value="CBS_dom"/>
</dbReference>
<reference evidence="4" key="1">
    <citation type="submission" date="2018-05" db="EMBL/GenBank/DDBJ databases">
        <authorList>
            <person name="Lanie J.A."/>
            <person name="Ng W.-L."/>
            <person name="Kazmierczak K.M."/>
            <person name="Andrzejewski T.M."/>
            <person name="Davidsen T.M."/>
            <person name="Wayne K.J."/>
            <person name="Tettelin H."/>
            <person name="Glass J.I."/>
            <person name="Rusch D."/>
            <person name="Podicherti R."/>
            <person name="Tsui H.-C.T."/>
            <person name="Winkler M.E."/>
        </authorList>
    </citation>
    <scope>NUCLEOTIDE SEQUENCE</scope>
</reference>
<dbReference type="GO" id="GO:0005886">
    <property type="term" value="C:plasma membrane"/>
    <property type="evidence" value="ECO:0007669"/>
    <property type="project" value="TreeGrafter"/>
</dbReference>
<keyword evidence="2" id="KW-0129">CBS domain</keyword>
<name>A0A382LX49_9ZZZZ</name>
<dbReference type="PANTHER" id="PTHR22777:SF17">
    <property type="entry name" value="UPF0053 PROTEIN SLL0260"/>
    <property type="match status" value="1"/>
</dbReference>
<organism evidence="4">
    <name type="scientific">marine metagenome</name>
    <dbReference type="NCBI Taxonomy" id="408172"/>
    <lineage>
        <taxon>unclassified sequences</taxon>
        <taxon>metagenomes</taxon>
        <taxon>ecological metagenomes</taxon>
    </lineage>
</organism>
<dbReference type="GO" id="GO:0050660">
    <property type="term" value="F:flavin adenine dinucleotide binding"/>
    <property type="evidence" value="ECO:0007669"/>
    <property type="project" value="InterPro"/>
</dbReference>
<evidence type="ECO:0000259" key="3">
    <source>
        <dbReference type="PROSITE" id="PS51371"/>
    </source>
</evidence>
<dbReference type="InterPro" id="IPR046342">
    <property type="entry name" value="CBS_dom_sf"/>
</dbReference>
<dbReference type="Pfam" id="PF03471">
    <property type="entry name" value="CorC_HlyC"/>
    <property type="match status" value="1"/>
</dbReference>